<evidence type="ECO:0000313" key="1">
    <source>
        <dbReference type="EMBL" id="KAJ7346365.1"/>
    </source>
</evidence>
<gene>
    <name evidence="1" type="ORF">DFH08DRAFT_810200</name>
</gene>
<evidence type="ECO:0000313" key="2">
    <source>
        <dbReference type="Proteomes" id="UP001218218"/>
    </source>
</evidence>
<protein>
    <submittedName>
        <fullName evidence="1">Uncharacterized protein</fullName>
    </submittedName>
</protein>
<organism evidence="1 2">
    <name type="scientific">Mycena albidolilacea</name>
    <dbReference type="NCBI Taxonomy" id="1033008"/>
    <lineage>
        <taxon>Eukaryota</taxon>
        <taxon>Fungi</taxon>
        <taxon>Dikarya</taxon>
        <taxon>Basidiomycota</taxon>
        <taxon>Agaricomycotina</taxon>
        <taxon>Agaricomycetes</taxon>
        <taxon>Agaricomycetidae</taxon>
        <taxon>Agaricales</taxon>
        <taxon>Marasmiineae</taxon>
        <taxon>Mycenaceae</taxon>
        <taxon>Mycena</taxon>
    </lineage>
</organism>
<proteinExistence type="predicted"/>
<dbReference type="EMBL" id="JARIHO010000021">
    <property type="protein sequence ID" value="KAJ7346365.1"/>
    <property type="molecule type" value="Genomic_DNA"/>
</dbReference>
<accession>A0AAD7ERT0</accession>
<keyword evidence="2" id="KW-1185">Reference proteome</keyword>
<reference evidence="1" key="1">
    <citation type="submission" date="2023-03" db="EMBL/GenBank/DDBJ databases">
        <title>Massive genome expansion in bonnet fungi (Mycena s.s.) driven by repeated elements and novel gene families across ecological guilds.</title>
        <authorList>
            <consortium name="Lawrence Berkeley National Laboratory"/>
            <person name="Harder C.B."/>
            <person name="Miyauchi S."/>
            <person name="Viragh M."/>
            <person name="Kuo A."/>
            <person name="Thoen E."/>
            <person name="Andreopoulos B."/>
            <person name="Lu D."/>
            <person name="Skrede I."/>
            <person name="Drula E."/>
            <person name="Henrissat B."/>
            <person name="Morin E."/>
            <person name="Kohler A."/>
            <person name="Barry K."/>
            <person name="LaButti K."/>
            <person name="Morin E."/>
            <person name="Salamov A."/>
            <person name="Lipzen A."/>
            <person name="Mereny Z."/>
            <person name="Hegedus B."/>
            <person name="Baldrian P."/>
            <person name="Stursova M."/>
            <person name="Weitz H."/>
            <person name="Taylor A."/>
            <person name="Grigoriev I.V."/>
            <person name="Nagy L.G."/>
            <person name="Martin F."/>
            <person name="Kauserud H."/>
        </authorList>
    </citation>
    <scope>NUCLEOTIDE SEQUENCE</scope>
    <source>
        <strain evidence="1">CBHHK002</strain>
    </source>
</reference>
<name>A0AAD7ERT0_9AGAR</name>
<dbReference type="AlphaFoldDB" id="A0AAD7ERT0"/>
<comment type="caution">
    <text evidence="1">The sequence shown here is derived from an EMBL/GenBank/DDBJ whole genome shotgun (WGS) entry which is preliminary data.</text>
</comment>
<dbReference type="Proteomes" id="UP001218218">
    <property type="component" value="Unassembled WGS sequence"/>
</dbReference>
<sequence length="178" mass="19568">MSDSPSLIFTQKNLLESTLVDSSGALHYTTTTTTGLRGRKVTTITGANAVGKINWREQTFAIGDVCRGWDALRSRVGGGEREWKWDKRVYTLTYVNAYKELLATPTSGPTLTPVRFTAPSTHVLHPWEPATITFPPQLQDGQENLFALMAILQTETMHTDKNHGSGLSAAIDSVSLFN</sequence>